<evidence type="ECO:0000313" key="1">
    <source>
        <dbReference type="EMBL" id="APT93401.1"/>
    </source>
</evidence>
<dbReference type="EMBL" id="CP009249">
    <property type="protein sequence ID" value="APT93401.1"/>
    <property type="molecule type" value="Genomic_DNA"/>
</dbReference>
<organism evidence="1 2">
    <name type="scientific">Corynebacterium phocae</name>
    <dbReference type="NCBI Taxonomy" id="161895"/>
    <lineage>
        <taxon>Bacteria</taxon>
        <taxon>Bacillati</taxon>
        <taxon>Actinomycetota</taxon>
        <taxon>Actinomycetes</taxon>
        <taxon>Mycobacteriales</taxon>
        <taxon>Corynebacteriaceae</taxon>
        <taxon>Corynebacterium</taxon>
    </lineage>
</organism>
<dbReference type="KEGG" id="cpho:CPHO_11460"/>
<dbReference type="Proteomes" id="UP000185491">
    <property type="component" value="Chromosome"/>
</dbReference>
<dbReference type="InterPro" id="IPR000801">
    <property type="entry name" value="Esterase-like"/>
</dbReference>
<dbReference type="Gene3D" id="3.40.50.1820">
    <property type="entry name" value="alpha/beta hydrolase"/>
    <property type="match status" value="1"/>
</dbReference>
<dbReference type="PANTHER" id="PTHR48098">
    <property type="entry name" value="ENTEROCHELIN ESTERASE-RELATED"/>
    <property type="match status" value="1"/>
</dbReference>
<protein>
    <submittedName>
        <fullName evidence="1">Esterase</fullName>
    </submittedName>
</protein>
<dbReference type="InterPro" id="IPR029058">
    <property type="entry name" value="AB_hydrolase_fold"/>
</dbReference>
<dbReference type="SUPFAM" id="SSF53474">
    <property type="entry name" value="alpha/beta-Hydrolases"/>
    <property type="match status" value="1"/>
</dbReference>
<dbReference type="InterPro" id="IPR050583">
    <property type="entry name" value="Mycobacterial_A85_antigen"/>
</dbReference>
<evidence type="ECO:0000313" key="2">
    <source>
        <dbReference type="Proteomes" id="UP000185491"/>
    </source>
</evidence>
<dbReference type="GO" id="GO:0016747">
    <property type="term" value="F:acyltransferase activity, transferring groups other than amino-acyl groups"/>
    <property type="evidence" value="ECO:0007669"/>
    <property type="project" value="TreeGrafter"/>
</dbReference>
<sequence length="345" mass="38090">MTYLSSAAMVSARGSQRILAAAVAIILAFGLAVMVAPQARAANRDWLRPDSTGACEWDGVGYWVQRCDVWSPSMGRNIQVQIQPAQRGGNAGLYLLDGLRATRETNAWVKDVNAAQVYADHNITLVMPVGGTASFYMDWEGPATYDYRQPVKYQWETFLTKELPPYLEQHFGVARNNNSIIGLSMGGSAAITLAGKHPDQFRQAMSYSGYLNYTFPGAHSLMRFALWDAGGFNVNAMYGSLFSPRRFESDPMYQIPGLRNTDVYISAASGIPGPADRNIALEHHAAGIPLEIFSLLTTKAWEVKARAMGIRVTSDYPPTGEHNWATFGHQLVRTKKQVLDVMNAW</sequence>
<reference evidence="1 2" key="1">
    <citation type="submission" date="2014-08" db="EMBL/GenBank/DDBJ databases">
        <title>Complete genome sequence of Corynebacterium phocae M408/89/1(T)(=DSM 44612(T)), isolated from the common seal (Phoca vitulina).</title>
        <authorList>
            <person name="Ruckert C."/>
            <person name="Albersmeier A."/>
            <person name="Winkler A."/>
            <person name="Kalinowski J."/>
        </authorList>
    </citation>
    <scope>NUCLEOTIDE SEQUENCE [LARGE SCALE GENOMIC DNA]</scope>
    <source>
        <strain evidence="1 2">M408/89/1</strain>
    </source>
</reference>
<gene>
    <name evidence="1" type="ORF">CPHO_11460</name>
</gene>
<name>A0A1L7D5T2_9CORY</name>
<proteinExistence type="predicted"/>
<dbReference type="RefSeq" id="WP_075735952.1">
    <property type="nucleotide sequence ID" value="NZ_CP009249.1"/>
</dbReference>
<dbReference type="STRING" id="161895.CPHO_11460"/>
<dbReference type="Pfam" id="PF00756">
    <property type="entry name" value="Esterase"/>
    <property type="match status" value="1"/>
</dbReference>
<keyword evidence="2" id="KW-1185">Reference proteome</keyword>
<dbReference type="AlphaFoldDB" id="A0A1L7D5T2"/>
<dbReference type="PANTHER" id="PTHR48098:SF1">
    <property type="entry name" value="DIACYLGLYCEROL ACYLTRANSFERASE_MYCOLYLTRANSFERASE AG85A"/>
    <property type="match status" value="1"/>
</dbReference>
<accession>A0A1L7D5T2</accession>
<dbReference type="OrthoDB" id="4366784at2"/>